<sequence>MLTSQPNSRGYDRGISEFSMHSYPNRIPAAMTAGSNVSAQLFWIL</sequence>
<organism evidence="1 2">
    <name type="scientific">Legionella moravica</name>
    <dbReference type="NCBI Taxonomy" id="39962"/>
    <lineage>
        <taxon>Bacteria</taxon>
        <taxon>Pseudomonadati</taxon>
        <taxon>Pseudomonadota</taxon>
        <taxon>Gammaproteobacteria</taxon>
        <taxon>Legionellales</taxon>
        <taxon>Legionellaceae</taxon>
        <taxon>Legionella</taxon>
    </lineage>
</organism>
<dbReference type="Proteomes" id="UP000254040">
    <property type="component" value="Unassembled WGS sequence"/>
</dbReference>
<accession>A0A378JX48</accession>
<dbReference type="EMBL" id="UGOG01000001">
    <property type="protein sequence ID" value="STX62597.1"/>
    <property type="molecule type" value="Genomic_DNA"/>
</dbReference>
<evidence type="ECO:0000313" key="2">
    <source>
        <dbReference type="Proteomes" id="UP000254040"/>
    </source>
</evidence>
<proteinExistence type="predicted"/>
<reference evidence="1 2" key="1">
    <citation type="submission" date="2018-06" db="EMBL/GenBank/DDBJ databases">
        <authorList>
            <consortium name="Pathogen Informatics"/>
            <person name="Doyle S."/>
        </authorList>
    </citation>
    <scope>NUCLEOTIDE SEQUENCE [LARGE SCALE GENOMIC DNA]</scope>
    <source>
        <strain evidence="1 2">NCTC12239</strain>
    </source>
</reference>
<dbReference type="AlphaFoldDB" id="A0A378JX48"/>
<evidence type="ECO:0000313" key="1">
    <source>
        <dbReference type="EMBL" id="STX62597.1"/>
    </source>
</evidence>
<protein>
    <submittedName>
        <fullName evidence="1">Uncharacterized protein</fullName>
    </submittedName>
</protein>
<gene>
    <name evidence="1" type="ORF">NCTC12239_01534</name>
</gene>
<name>A0A378JX48_9GAMM</name>